<dbReference type="AlphaFoldDB" id="A0A9D2I0P8"/>
<proteinExistence type="predicted"/>
<comment type="caution">
    <text evidence="1">The sequence shown here is derived from an EMBL/GenBank/DDBJ whole genome shotgun (WGS) entry which is preliminary data.</text>
</comment>
<dbReference type="Proteomes" id="UP000886856">
    <property type="component" value="Unassembled WGS sequence"/>
</dbReference>
<evidence type="ECO:0000313" key="2">
    <source>
        <dbReference type="Proteomes" id="UP000886856"/>
    </source>
</evidence>
<evidence type="ECO:0000313" key="1">
    <source>
        <dbReference type="EMBL" id="HJA90100.1"/>
    </source>
</evidence>
<organism evidence="1 2">
    <name type="scientific">Candidatus Jeotgalibaca merdavium</name>
    <dbReference type="NCBI Taxonomy" id="2838627"/>
    <lineage>
        <taxon>Bacteria</taxon>
        <taxon>Bacillati</taxon>
        <taxon>Bacillota</taxon>
        <taxon>Bacilli</taxon>
        <taxon>Lactobacillales</taxon>
        <taxon>Carnobacteriaceae</taxon>
        <taxon>Jeotgalibaca</taxon>
    </lineage>
</organism>
<sequence length="62" mass="7244">MKKKYVIKTVYGYLVEFEMIGENIEGVDYNNDKTKAYAFQNILLLNRVKNALILENAEVEEL</sequence>
<protein>
    <submittedName>
        <fullName evidence="1">Uncharacterized protein</fullName>
    </submittedName>
</protein>
<reference evidence="1" key="2">
    <citation type="submission" date="2021-04" db="EMBL/GenBank/DDBJ databases">
        <authorList>
            <person name="Gilroy R."/>
        </authorList>
    </citation>
    <scope>NUCLEOTIDE SEQUENCE</scope>
    <source>
        <strain evidence="1">CHK171-505</strain>
    </source>
</reference>
<accession>A0A9D2I0P8</accession>
<gene>
    <name evidence="1" type="ORF">H9948_04840</name>
</gene>
<name>A0A9D2I0P8_9LACT</name>
<reference evidence="1" key="1">
    <citation type="journal article" date="2021" name="PeerJ">
        <title>Extensive microbial diversity within the chicken gut microbiome revealed by metagenomics and culture.</title>
        <authorList>
            <person name="Gilroy R."/>
            <person name="Ravi A."/>
            <person name="Getino M."/>
            <person name="Pursley I."/>
            <person name="Horton D.L."/>
            <person name="Alikhan N.F."/>
            <person name="Baker D."/>
            <person name="Gharbi K."/>
            <person name="Hall N."/>
            <person name="Watson M."/>
            <person name="Adriaenssens E.M."/>
            <person name="Foster-Nyarko E."/>
            <person name="Jarju S."/>
            <person name="Secka A."/>
            <person name="Antonio M."/>
            <person name="Oren A."/>
            <person name="Chaudhuri R.R."/>
            <person name="La Ragione R."/>
            <person name="Hildebrand F."/>
            <person name="Pallen M.J."/>
        </authorList>
    </citation>
    <scope>NUCLEOTIDE SEQUENCE</scope>
    <source>
        <strain evidence="1">CHK171-505</strain>
    </source>
</reference>
<dbReference type="EMBL" id="DWYW01000107">
    <property type="protein sequence ID" value="HJA90100.1"/>
    <property type="molecule type" value="Genomic_DNA"/>
</dbReference>